<dbReference type="SMART" id="SM00715">
    <property type="entry name" value="LA"/>
    <property type="match status" value="1"/>
</dbReference>
<protein>
    <recommendedName>
        <fullName evidence="3">HTH La-type RNA-binding domain-containing protein</fullName>
    </recommendedName>
</protein>
<evidence type="ECO:0000259" key="3">
    <source>
        <dbReference type="PROSITE" id="PS50961"/>
    </source>
</evidence>
<dbReference type="PROSITE" id="PS50961">
    <property type="entry name" value="HTH_LA"/>
    <property type="match status" value="1"/>
</dbReference>
<dbReference type="Gene3D" id="1.10.10.10">
    <property type="entry name" value="Winged helix-like DNA-binding domain superfamily/Winged helix DNA-binding domain"/>
    <property type="match status" value="1"/>
</dbReference>
<dbReference type="InterPro" id="IPR036388">
    <property type="entry name" value="WH-like_DNA-bd_sf"/>
</dbReference>
<evidence type="ECO:0000256" key="2">
    <source>
        <dbReference type="PROSITE-ProRule" id="PRU00332"/>
    </source>
</evidence>
<evidence type="ECO:0000256" key="1">
    <source>
        <dbReference type="ARBA" id="ARBA00022884"/>
    </source>
</evidence>
<reference evidence="4" key="1">
    <citation type="submission" date="2021-09" db="EMBL/GenBank/DDBJ databases">
        <authorList>
            <consortium name="AG Swart"/>
            <person name="Singh M."/>
            <person name="Singh A."/>
            <person name="Seah K."/>
            <person name="Emmerich C."/>
        </authorList>
    </citation>
    <scope>NUCLEOTIDE SEQUENCE</scope>
    <source>
        <strain evidence="4">ATCC30299</strain>
    </source>
</reference>
<dbReference type="AlphaFoldDB" id="A0AAU9JET2"/>
<evidence type="ECO:0000313" key="4">
    <source>
        <dbReference type="EMBL" id="CAG9319256.1"/>
    </source>
</evidence>
<dbReference type="InterPro" id="IPR015943">
    <property type="entry name" value="WD40/YVTN_repeat-like_dom_sf"/>
</dbReference>
<dbReference type="SUPFAM" id="SSF46785">
    <property type="entry name" value="Winged helix' DNA-binding domain"/>
    <property type="match status" value="1"/>
</dbReference>
<keyword evidence="5" id="KW-1185">Reference proteome</keyword>
<keyword evidence="1 2" id="KW-0694">RNA-binding</keyword>
<dbReference type="Gene3D" id="2.130.10.10">
    <property type="entry name" value="YVTN repeat-like/Quinoprotein amine dehydrogenase"/>
    <property type="match status" value="1"/>
</dbReference>
<gene>
    <name evidence="4" type="ORF">BSTOLATCC_MIC23464</name>
</gene>
<dbReference type="EMBL" id="CAJZBQ010000022">
    <property type="protein sequence ID" value="CAG9319256.1"/>
    <property type="molecule type" value="Genomic_DNA"/>
</dbReference>
<proteinExistence type="predicted"/>
<dbReference type="SUPFAM" id="SSF50978">
    <property type="entry name" value="WD40 repeat-like"/>
    <property type="match status" value="1"/>
</dbReference>
<sequence length="758" mass="85406">MEIQGMGRDLKEIILKCYSRGLYSIPFLSENDIQNLAKEVCREMEVPGEISVQIVNGLKSENISLEQFSQTSCQVLEAHLKNLQKVLESYFIDNNLKNNGKLLSMINKNPQGFVSLLYFLSHKNIKNMTTSVSTLALALKDSKTLELSADKSNVKRIAPLPEPQGLQSSFYHLDTSQTILSYKPSTDVSIFEPLNSLPHPYKGEQIQIASNLSTLCYYKESILYKFELPSLKASYTQSIKNITTIDIRQDSNILIYAVEKKEIIIVDLANFTILFSYNVVDGTVEGIVWHPTEQNMFASHSASEVTVMIWKNSFSLNAPDWFKVLSFGAKILSIALAPNNPDLLAVALGQGKVLVVTISDENTIFNTNPHTYNTMMYSPNITVNFLTNTYLLTSGRSQNEFCIFSIENQTKLHTLAIQSMTHKKISVIGKSILIAGINDPFISLVNISEINDCLMFSSIIDYKLSSNIAIAALSGSNRFSVINRTGISVYSLLGEEEESKAIIVPQPEQPIEKEPDENSMIDKMCDIVQLKMNKVSDKINNLSKLLWVKTPIQDWSNSIFEENLKNTTKVVKTKTKEASDSTVTPAFQSSVNEILLQVTQNFDAGIKDFNEKDSNLLHELEIINREYEGKLTLFDDIIKIFTESCNKHMNQLKECEETMNQRVIALGGEKKTVRIQEEVNVLLAKGEFEEAVLKVIKNPKDLYAVLKVMNPRPLLASQKLTKSTVQKIINQIETLPPLDGQLPEKQTWLESLSYYRHN</sequence>
<dbReference type="GO" id="GO:0003723">
    <property type="term" value="F:RNA binding"/>
    <property type="evidence" value="ECO:0007669"/>
    <property type="project" value="UniProtKB-UniRule"/>
</dbReference>
<dbReference type="InterPro" id="IPR036390">
    <property type="entry name" value="WH_DNA-bd_sf"/>
</dbReference>
<name>A0AAU9JET2_9CILI</name>
<organism evidence="4 5">
    <name type="scientific">Blepharisma stoltei</name>
    <dbReference type="NCBI Taxonomy" id="1481888"/>
    <lineage>
        <taxon>Eukaryota</taxon>
        <taxon>Sar</taxon>
        <taxon>Alveolata</taxon>
        <taxon>Ciliophora</taxon>
        <taxon>Postciliodesmatophora</taxon>
        <taxon>Heterotrichea</taxon>
        <taxon>Heterotrichida</taxon>
        <taxon>Blepharismidae</taxon>
        <taxon>Blepharisma</taxon>
    </lineage>
</organism>
<comment type="caution">
    <text evidence="4">The sequence shown here is derived from an EMBL/GenBank/DDBJ whole genome shotgun (WGS) entry which is preliminary data.</text>
</comment>
<dbReference type="Proteomes" id="UP001162131">
    <property type="component" value="Unassembled WGS sequence"/>
</dbReference>
<evidence type="ECO:0000313" key="5">
    <source>
        <dbReference type="Proteomes" id="UP001162131"/>
    </source>
</evidence>
<accession>A0AAU9JET2</accession>
<dbReference type="InterPro" id="IPR006630">
    <property type="entry name" value="La_HTH"/>
</dbReference>
<dbReference type="InterPro" id="IPR036322">
    <property type="entry name" value="WD40_repeat_dom_sf"/>
</dbReference>
<feature type="domain" description="HTH La-type RNA-binding" evidence="3">
    <location>
        <begin position="73"/>
        <end position="164"/>
    </location>
</feature>